<comment type="caution">
    <text evidence="1">The sequence shown here is derived from an EMBL/GenBank/DDBJ whole genome shotgun (WGS) entry which is preliminary data.</text>
</comment>
<protein>
    <submittedName>
        <fullName evidence="1">Uncharacterized protein</fullName>
    </submittedName>
</protein>
<reference evidence="1 2" key="1">
    <citation type="journal article" date="2022" name="Plant J.">
        <title>Chromosome-level genome of Camellia lanceoleosa provides a valuable resource for understanding genome evolution and self-incompatibility.</title>
        <authorList>
            <person name="Gong W."/>
            <person name="Xiao S."/>
            <person name="Wang L."/>
            <person name="Liao Z."/>
            <person name="Chang Y."/>
            <person name="Mo W."/>
            <person name="Hu G."/>
            <person name="Li W."/>
            <person name="Zhao G."/>
            <person name="Zhu H."/>
            <person name="Hu X."/>
            <person name="Ji K."/>
            <person name="Xiang X."/>
            <person name="Song Q."/>
            <person name="Yuan D."/>
            <person name="Jin S."/>
            <person name="Zhang L."/>
        </authorList>
    </citation>
    <scope>NUCLEOTIDE SEQUENCE [LARGE SCALE GENOMIC DNA]</scope>
    <source>
        <strain evidence="1">SQ_2022a</strain>
    </source>
</reference>
<proteinExistence type="predicted"/>
<evidence type="ECO:0000313" key="2">
    <source>
        <dbReference type="Proteomes" id="UP001060215"/>
    </source>
</evidence>
<gene>
    <name evidence="1" type="ORF">LOK49_LG10G00423</name>
</gene>
<organism evidence="1 2">
    <name type="scientific">Camellia lanceoleosa</name>
    <dbReference type="NCBI Taxonomy" id="1840588"/>
    <lineage>
        <taxon>Eukaryota</taxon>
        <taxon>Viridiplantae</taxon>
        <taxon>Streptophyta</taxon>
        <taxon>Embryophyta</taxon>
        <taxon>Tracheophyta</taxon>
        <taxon>Spermatophyta</taxon>
        <taxon>Magnoliopsida</taxon>
        <taxon>eudicotyledons</taxon>
        <taxon>Gunneridae</taxon>
        <taxon>Pentapetalae</taxon>
        <taxon>asterids</taxon>
        <taxon>Ericales</taxon>
        <taxon>Theaceae</taxon>
        <taxon>Camellia</taxon>
    </lineage>
</organism>
<accession>A0ACC0GEN2</accession>
<evidence type="ECO:0000313" key="1">
    <source>
        <dbReference type="EMBL" id="KAI7998650.1"/>
    </source>
</evidence>
<sequence>MQHRKQTESNLRITGAESETYLDEQRRVVLIRITELFCDSIGVGCGDKGTDKGKAKLACLTPGSWLLHSSSSLFFSSTFKVFSMAGSNIAFEDGYTVSTVIDSHEFHINPRSILPQFGSSDLIILDSANSAFYTVSFSKSQEIAVKRLSGGNLGFLDGDLATAKFNNPRSFAVDLNGNVYVADKGNLADGCAAMATEFNDLRGCIGYE</sequence>
<dbReference type="EMBL" id="CM045767">
    <property type="protein sequence ID" value="KAI7998650.1"/>
    <property type="molecule type" value="Genomic_DNA"/>
</dbReference>
<name>A0ACC0GEN2_9ERIC</name>
<keyword evidence="2" id="KW-1185">Reference proteome</keyword>
<dbReference type="Proteomes" id="UP001060215">
    <property type="component" value="Chromosome 10"/>
</dbReference>